<dbReference type="SUPFAM" id="SSF52540">
    <property type="entry name" value="P-loop containing nucleoside triphosphate hydrolases"/>
    <property type="match status" value="1"/>
</dbReference>
<keyword evidence="3" id="KW-0460">Magnesium</keyword>
<evidence type="ECO:0000313" key="6">
    <source>
        <dbReference type="EMBL" id="EAN33441.1"/>
    </source>
</evidence>
<keyword evidence="4" id="KW-0342">GTP-binding</keyword>
<dbReference type="FunCoup" id="Q4N9B7">
    <property type="interactions" value="3"/>
</dbReference>
<dbReference type="PROSITE" id="PS51706">
    <property type="entry name" value="G_ENGB"/>
    <property type="match status" value="1"/>
</dbReference>
<name>Q4N9B7_THEPA</name>
<dbReference type="CDD" id="cd01876">
    <property type="entry name" value="YihA_EngB"/>
    <property type="match status" value="1"/>
</dbReference>
<evidence type="ECO:0000256" key="2">
    <source>
        <dbReference type="ARBA" id="ARBA00022741"/>
    </source>
</evidence>
<keyword evidence="2" id="KW-0547">Nucleotide-binding</keyword>
<dbReference type="OMA" id="CLIECTE"/>
<dbReference type="Proteomes" id="UP000001949">
    <property type="component" value="Unassembled WGS sequence"/>
</dbReference>
<dbReference type="GO" id="GO:0046872">
    <property type="term" value="F:metal ion binding"/>
    <property type="evidence" value="ECO:0007669"/>
    <property type="project" value="UniProtKB-KW"/>
</dbReference>
<dbReference type="EMBL" id="AAGK01000001">
    <property type="protein sequence ID" value="EAN33441.1"/>
    <property type="molecule type" value="Genomic_DNA"/>
</dbReference>
<dbReference type="eggNOG" id="KOG2486">
    <property type="taxonomic scope" value="Eukaryota"/>
</dbReference>
<dbReference type="InterPro" id="IPR006073">
    <property type="entry name" value="GTP-bd"/>
</dbReference>
<dbReference type="InterPro" id="IPR027417">
    <property type="entry name" value="P-loop_NTPase"/>
</dbReference>
<dbReference type="Gene3D" id="3.40.50.300">
    <property type="entry name" value="P-loop containing nucleotide triphosphate hydrolases"/>
    <property type="match status" value="1"/>
</dbReference>
<evidence type="ECO:0000256" key="1">
    <source>
        <dbReference type="ARBA" id="ARBA00022723"/>
    </source>
</evidence>
<organism evidence="6 7">
    <name type="scientific">Theileria parva</name>
    <name type="common">East coast fever infection agent</name>
    <dbReference type="NCBI Taxonomy" id="5875"/>
    <lineage>
        <taxon>Eukaryota</taxon>
        <taxon>Sar</taxon>
        <taxon>Alveolata</taxon>
        <taxon>Apicomplexa</taxon>
        <taxon>Aconoidasida</taxon>
        <taxon>Piroplasmida</taxon>
        <taxon>Theileriidae</taxon>
        <taxon>Theileria</taxon>
    </lineage>
</organism>
<evidence type="ECO:0000313" key="7">
    <source>
        <dbReference type="Proteomes" id="UP000001949"/>
    </source>
</evidence>
<reference evidence="6 7" key="1">
    <citation type="journal article" date="2005" name="Science">
        <title>Genome sequence of Theileria parva, a bovine pathogen that transforms lymphocytes.</title>
        <authorList>
            <person name="Gardner M.J."/>
            <person name="Bishop R."/>
            <person name="Shah T."/>
            <person name="de Villiers E.P."/>
            <person name="Carlton J.M."/>
            <person name="Hall N."/>
            <person name="Ren Q."/>
            <person name="Paulsen I.T."/>
            <person name="Pain A."/>
            <person name="Berriman M."/>
            <person name="Wilson R.J.M."/>
            <person name="Sato S."/>
            <person name="Ralph S.A."/>
            <person name="Mann D.J."/>
            <person name="Xiong Z."/>
            <person name="Shallom S.J."/>
            <person name="Weidman J."/>
            <person name="Jiang L."/>
            <person name="Lynn J."/>
            <person name="Weaver B."/>
            <person name="Shoaibi A."/>
            <person name="Domingo A.R."/>
            <person name="Wasawo D."/>
            <person name="Crabtree J."/>
            <person name="Wortman J.R."/>
            <person name="Haas B."/>
            <person name="Angiuoli S.V."/>
            <person name="Creasy T.H."/>
            <person name="Lu C."/>
            <person name="Suh B."/>
            <person name="Silva J.C."/>
            <person name="Utterback T.R."/>
            <person name="Feldblyum T.V."/>
            <person name="Pertea M."/>
            <person name="Allen J."/>
            <person name="Nierman W.C."/>
            <person name="Taracha E.L.N."/>
            <person name="Salzberg S.L."/>
            <person name="White O.R."/>
            <person name="Fitzhugh H.A."/>
            <person name="Morzaria S."/>
            <person name="Venter J.C."/>
            <person name="Fraser C.M."/>
            <person name="Nene V."/>
        </authorList>
    </citation>
    <scope>NUCLEOTIDE SEQUENCE [LARGE SCALE GENOMIC DNA]</scope>
    <source>
        <strain evidence="6 7">Muguga</strain>
    </source>
</reference>
<dbReference type="InterPro" id="IPR030393">
    <property type="entry name" value="G_ENGB_dom"/>
</dbReference>
<keyword evidence="1" id="KW-0479">Metal-binding</keyword>
<gene>
    <name evidence="6" type="ordered locus">TP01_0197</name>
</gene>
<evidence type="ECO:0000256" key="4">
    <source>
        <dbReference type="ARBA" id="ARBA00023134"/>
    </source>
</evidence>
<dbReference type="AlphaFoldDB" id="Q4N9B7"/>
<feature type="domain" description="EngB-type G" evidence="5">
    <location>
        <begin position="24"/>
        <end position="218"/>
    </location>
</feature>
<accession>Q4N9B7</accession>
<proteinExistence type="predicted"/>
<evidence type="ECO:0000259" key="5">
    <source>
        <dbReference type="PROSITE" id="PS51706"/>
    </source>
</evidence>
<dbReference type="Pfam" id="PF01926">
    <property type="entry name" value="MMR_HSR1"/>
    <property type="match status" value="1"/>
</dbReference>
<dbReference type="VEuPathDB" id="PiroplasmaDB:TpMuguga_01g00197"/>
<dbReference type="GO" id="GO:0005525">
    <property type="term" value="F:GTP binding"/>
    <property type="evidence" value="ECO:0007669"/>
    <property type="project" value="UniProtKB-KW"/>
</dbReference>
<dbReference type="PANTHER" id="PTHR11649:SF13">
    <property type="entry name" value="ENGB-TYPE G DOMAIN-CONTAINING PROTEIN"/>
    <property type="match status" value="1"/>
</dbReference>
<protein>
    <submittedName>
        <fullName evidence="6">GTP-binding protein, putative</fullName>
    </submittedName>
</protein>
<keyword evidence="7" id="KW-1185">Reference proteome</keyword>
<dbReference type="KEGG" id="tpv:TP01_0197"/>
<comment type="caution">
    <text evidence="6">The sequence shown here is derived from an EMBL/GenBank/DDBJ whole genome shotgun (WGS) entry which is preliminary data.</text>
</comment>
<dbReference type="STRING" id="5875.Q4N9B7"/>
<sequence length="230" mass="26615">MDHRIQYRIFKNPVFKKYKAPLTKIPQIAFVGYSNVGKSSLINSILYGTDIPFFARKIVSNAKMLKNPKFAPVSKTPGRTRHLFTFDLGNNISLVDLPGYGCAKVSDEVRNEWSLLVNKYLDRTDNLYRILSLVDSMKGPVKEDFKLWSMLNEIEIPFQVVLTKCDRLKPEELHLKYSKLIHILKDYEIFDQYVYATSATRLLGIHELRLSISHIALKKKTESKLVDKFV</sequence>
<evidence type="ECO:0000256" key="3">
    <source>
        <dbReference type="ARBA" id="ARBA00022842"/>
    </source>
</evidence>
<dbReference type="PANTHER" id="PTHR11649">
    <property type="entry name" value="MSS1/TRME-RELATED GTP-BINDING PROTEIN"/>
    <property type="match status" value="1"/>
</dbReference>
<dbReference type="InParanoid" id="Q4N9B7"/>